<dbReference type="EMBL" id="CP054475">
    <property type="protein sequence ID" value="UXD89111.1"/>
    <property type="molecule type" value="Genomic_DNA"/>
</dbReference>
<feature type="signal peptide" evidence="1">
    <location>
        <begin position="1"/>
        <end position="20"/>
    </location>
</feature>
<gene>
    <name evidence="2" type="ORF">HUF19_17445</name>
</gene>
<keyword evidence="1" id="KW-0732">Signal</keyword>
<evidence type="ECO:0000256" key="1">
    <source>
        <dbReference type="SAM" id="SignalP"/>
    </source>
</evidence>
<dbReference type="RefSeq" id="WP_260997793.1">
    <property type="nucleotide sequence ID" value="NZ_CP054475.1"/>
</dbReference>
<name>A0ABY6AG05_9GAMM</name>
<evidence type="ECO:0000313" key="3">
    <source>
        <dbReference type="Proteomes" id="UP001065322"/>
    </source>
</evidence>
<proteinExistence type="predicted"/>
<feature type="chain" id="PRO_5045386384" description="DUF4412 domain-containing protein" evidence="1">
    <location>
        <begin position="21"/>
        <end position="268"/>
    </location>
</feature>
<accession>A0ABY6AG05</accession>
<organism evidence="2 3">
    <name type="scientific">Thalassolituus hydrocarboniclasticus</name>
    <dbReference type="NCBI Taxonomy" id="2742796"/>
    <lineage>
        <taxon>Bacteria</taxon>
        <taxon>Pseudomonadati</taxon>
        <taxon>Pseudomonadota</taxon>
        <taxon>Gammaproteobacteria</taxon>
        <taxon>Oceanospirillales</taxon>
        <taxon>Oceanospirillaceae</taxon>
        <taxon>Thalassolituus</taxon>
    </lineage>
</organism>
<protein>
    <recommendedName>
        <fullName evidence="4">DUF4412 domain-containing protein</fullName>
    </recommendedName>
</protein>
<evidence type="ECO:0000313" key="2">
    <source>
        <dbReference type="EMBL" id="UXD89111.1"/>
    </source>
</evidence>
<dbReference type="Proteomes" id="UP001065322">
    <property type="component" value="Chromosome"/>
</dbReference>
<reference evidence="3" key="1">
    <citation type="submission" date="2020-06" db="EMBL/GenBank/DDBJ databases">
        <title>Thalassolituus marinus alknpb1M-1, a hydrocarbon-degrading bacterium isolated from the deep-sea overlying water using an in-situ strategy from the South China Sea basin.</title>
        <authorList>
            <person name="Dong C."/>
            <person name="Chen Y."/>
            <person name="Shao Z."/>
        </authorList>
    </citation>
    <scope>NUCLEOTIDE SEQUENCE [LARGE SCALE GENOMIC DNA]</scope>
    <source>
        <strain evidence="3">alknpb1M-1</strain>
    </source>
</reference>
<evidence type="ECO:0008006" key="4">
    <source>
        <dbReference type="Google" id="ProtNLM"/>
    </source>
</evidence>
<keyword evidence="3" id="KW-1185">Reference proteome</keyword>
<sequence length="268" mass="29743">MLKTLSFLTLCLLTAFRAQAIEVVDYPIYLGGAQSLKAVILPLKNDNSKALVQVSGVNHAVDRVVFLAELQNRGQSSVAYRIAYDGQPRTLILKGMNWGNEYFQVFLPDTGRDGVNVGTVEQSETDPTREALVERYGLQNSEGIQKKLAQFNRDKHVKNTEAMLSEKDSEASQACGSTIKTRIDWTSVNDELLKDVSIGAYCSQVAGEMARICGYHPQFKADLAALQTVQCKFGEVLKLRRQGNEVTFMTAKDAANQSDFVNAYLRNF</sequence>